<proteinExistence type="predicted"/>
<organism evidence="3 4">
    <name type="scientific">Enterococcus innesii</name>
    <dbReference type="NCBI Taxonomy" id="2839759"/>
    <lineage>
        <taxon>Bacteria</taxon>
        <taxon>Bacillati</taxon>
        <taxon>Bacillota</taxon>
        <taxon>Bacilli</taxon>
        <taxon>Lactobacillales</taxon>
        <taxon>Enterococcaceae</taxon>
        <taxon>Enterococcus</taxon>
    </lineage>
</organism>
<keyword evidence="2" id="KW-1133">Transmembrane helix</keyword>
<dbReference type="GeneID" id="83458428"/>
<evidence type="ECO:0008006" key="5">
    <source>
        <dbReference type="Google" id="ProtNLM"/>
    </source>
</evidence>
<gene>
    <name evidence="3" type="ORF">ENLAB_24270</name>
</gene>
<name>A0ABN6NUY6_9ENTE</name>
<sequence>MKLYRLSYLVVLSLIVCCLFRVDPVYAKEIVTSRTEGVIRFIGDNNKESNPKPPAGEWLPPGEEEGGGKIEDLPQLNSQQREVYWIGVLFVSVSVGIYVKKQRLSI</sequence>
<evidence type="ECO:0000313" key="3">
    <source>
        <dbReference type="EMBL" id="BDG68863.1"/>
    </source>
</evidence>
<evidence type="ECO:0000256" key="1">
    <source>
        <dbReference type="SAM" id="MobiDB-lite"/>
    </source>
</evidence>
<feature type="region of interest" description="Disordered" evidence="1">
    <location>
        <begin position="43"/>
        <end position="71"/>
    </location>
</feature>
<keyword evidence="2" id="KW-0472">Membrane</keyword>
<evidence type="ECO:0000256" key="2">
    <source>
        <dbReference type="SAM" id="Phobius"/>
    </source>
</evidence>
<accession>A0ABN6NUY6</accession>
<dbReference type="EMBL" id="AP025635">
    <property type="protein sequence ID" value="BDG68863.1"/>
    <property type="molecule type" value="Genomic_DNA"/>
</dbReference>
<evidence type="ECO:0000313" key="4">
    <source>
        <dbReference type="Proteomes" id="UP000831692"/>
    </source>
</evidence>
<protein>
    <recommendedName>
        <fullName evidence="5">LPXTG cell wall anchor domain-containing protein</fullName>
    </recommendedName>
</protein>
<feature type="transmembrane region" description="Helical" evidence="2">
    <location>
        <begin position="83"/>
        <end position="99"/>
    </location>
</feature>
<keyword evidence="2" id="KW-0812">Transmembrane</keyword>
<keyword evidence="4" id="KW-1185">Reference proteome</keyword>
<dbReference type="RefSeq" id="WP_216682276.1">
    <property type="nucleotide sequence ID" value="NZ_AP025635.1"/>
</dbReference>
<reference evidence="3 4" key="1">
    <citation type="submission" date="2022-03" db="EMBL/GenBank/DDBJ databases">
        <title>Complete genome sequence of Enterococcus innesii DB-1.</title>
        <authorList>
            <person name="Fukuda D."/>
            <person name="Nolasco-Hipolito C."/>
        </authorList>
    </citation>
    <scope>NUCLEOTIDE SEQUENCE [LARGE SCALE GENOMIC DNA]</scope>
    <source>
        <strain evidence="3 4">DB-1</strain>
    </source>
</reference>
<dbReference type="Proteomes" id="UP000831692">
    <property type="component" value="Chromosome"/>
</dbReference>